<dbReference type="InterPro" id="IPR005531">
    <property type="entry name" value="Asp23"/>
</dbReference>
<name>A0A9D1H519_9FIRM</name>
<reference evidence="2" key="2">
    <citation type="journal article" date="2021" name="PeerJ">
        <title>Extensive microbial diversity within the chicken gut microbiome revealed by metagenomics and culture.</title>
        <authorList>
            <person name="Gilroy R."/>
            <person name="Ravi A."/>
            <person name="Getino M."/>
            <person name="Pursley I."/>
            <person name="Horton D.L."/>
            <person name="Alikhan N.F."/>
            <person name="Baker D."/>
            <person name="Gharbi K."/>
            <person name="Hall N."/>
            <person name="Watson M."/>
            <person name="Adriaenssens E.M."/>
            <person name="Foster-Nyarko E."/>
            <person name="Jarju S."/>
            <person name="Secka A."/>
            <person name="Antonio M."/>
            <person name="Oren A."/>
            <person name="Chaudhuri R.R."/>
            <person name="La Ragione R."/>
            <person name="Hildebrand F."/>
            <person name="Pallen M.J."/>
        </authorList>
    </citation>
    <scope>NUCLEOTIDE SEQUENCE</scope>
    <source>
        <strain evidence="2">ChiBcec7-5410</strain>
    </source>
</reference>
<dbReference type="EMBL" id="DVLW01000017">
    <property type="protein sequence ID" value="HIT93651.1"/>
    <property type="molecule type" value="Genomic_DNA"/>
</dbReference>
<evidence type="ECO:0000256" key="1">
    <source>
        <dbReference type="ARBA" id="ARBA00005721"/>
    </source>
</evidence>
<dbReference type="PANTHER" id="PTHR34297:SF1">
    <property type="entry name" value="ASP23_GLS24 FAMILY ENVELOPE STRESS RESPONSE PROTEIN"/>
    <property type="match status" value="1"/>
</dbReference>
<dbReference type="PANTHER" id="PTHR34297">
    <property type="entry name" value="HYPOTHETICAL CYTOSOLIC PROTEIN-RELATED"/>
    <property type="match status" value="1"/>
</dbReference>
<protein>
    <submittedName>
        <fullName evidence="2">Asp23/Gls24 family envelope stress response protein</fullName>
    </submittedName>
</protein>
<accession>A0A9D1H519</accession>
<organism evidence="2 3">
    <name type="scientific">Candidatus Faecivivens stercoripullorum</name>
    <dbReference type="NCBI Taxonomy" id="2840805"/>
    <lineage>
        <taxon>Bacteria</taxon>
        <taxon>Bacillati</taxon>
        <taxon>Bacillota</taxon>
        <taxon>Clostridia</taxon>
        <taxon>Eubacteriales</taxon>
        <taxon>Oscillospiraceae</taxon>
        <taxon>Oscillospiraceae incertae sedis</taxon>
        <taxon>Candidatus Faecivivens</taxon>
    </lineage>
</organism>
<comment type="caution">
    <text evidence="2">The sequence shown here is derived from an EMBL/GenBank/DDBJ whole genome shotgun (WGS) entry which is preliminary data.</text>
</comment>
<gene>
    <name evidence="2" type="ORF">IAC43_00545</name>
</gene>
<comment type="similarity">
    <text evidence="1">Belongs to the asp23 family.</text>
</comment>
<sequence length="118" mass="12720">MQPKENPITSNIKISEGVLETIVKTVVGEIPGVARLSTRSSSPIDRLFDRPSAHRVVGRVEGDAAAIDISVVLSRGYKMKKVCSQIQEKVKEAIQDMTGIAVSRVNVYVVDIVAASAE</sequence>
<dbReference type="AlphaFoldDB" id="A0A9D1H519"/>
<reference evidence="2" key="1">
    <citation type="submission" date="2020-10" db="EMBL/GenBank/DDBJ databases">
        <authorList>
            <person name="Gilroy R."/>
        </authorList>
    </citation>
    <scope>NUCLEOTIDE SEQUENCE</scope>
    <source>
        <strain evidence="2">ChiBcec7-5410</strain>
    </source>
</reference>
<dbReference type="Proteomes" id="UP000824160">
    <property type="component" value="Unassembled WGS sequence"/>
</dbReference>
<dbReference type="Pfam" id="PF03780">
    <property type="entry name" value="Asp23"/>
    <property type="match status" value="1"/>
</dbReference>
<evidence type="ECO:0000313" key="2">
    <source>
        <dbReference type="EMBL" id="HIT93651.1"/>
    </source>
</evidence>
<proteinExistence type="inferred from homology"/>
<evidence type="ECO:0000313" key="3">
    <source>
        <dbReference type="Proteomes" id="UP000824160"/>
    </source>
</evidence>